<dbReference type="EMBL" id="JAEKJA010000009">
    <property type="protein sequence ID" value="MBJ3776543.1"/>
    <property type="molecule type" value="Genomic_DNA"/>
</dbReference>
<dbReference type="Pfam" id="PF21337">
    <property type="entry name" value="Peptidase_M17_N_1"/>
    <property type="match status" value="1"/>
</dbReference>
<evidence type="ECO:0000256" key="1">
    <source>
        <dbReference type="ARBA" id="ARBA00009528"/>
    </source>
</evidence>
<keyword evidence="8" id="KW-1185">Reference proteome</keyword>
<dbReference type="Pfam" id="PF00883">
    <property type="entry name" value="Peptidase_M17"/>
    <property type="match status" value="1"/>
</dbReference>
<dbReference type="Gene3D" id="3.40.220.10">
    <property type="entry name" value="Leucine Aminopeptidase, subunit E, domain 1"/>
    <property type="match status" value="1"/>
</dbReference>
<dbReference type="PRINTS" id="PR00481">
    <property type="entry name" value="LAMNOPPTDASE"/>
</dbReference>
<gene>
    <name evidence="7" type="ORF">JCR33_12625</name>
</gene>
<dbReference type="SUPFAM" id="SSF53187">
    <property type="entry name" value="Zn-dependent exopeptidases"/>
    <property type="match status" value="1"/>
</dbReference>
<keyword evidence="2 7" id="KW-0031">Aminopeptidase</keyword>
<evidence type="ECO:0000256" key="4">
    <source>
        <dbReference type="ARBA" id="ARBA00022801"/>
    </source>
</evidence>
<evidence type="ECO:0000256" key="5">
    <source>
        <dbReference type="ARBA" id="ARBA00023211"/>
    </source>
</evidence>
<dbReference type="InterPro" id="IPR011356">
    <property type="entry name" value="Leucine_aapep/pepB"/>
</dbReference>
<evidence type="ECO:0000259" key="6">
    <source>
        <dbReference type="PROSITE" id="PS00631"/>
    </source>
</evidence>
<dbReference type="PANTHER" id="PTHR11963">
    <property type="entry name" value="LEUCINE AMINOPEPTIDASE-RELATED"/>
    <property type="match status" value="1"/>
</dbReference>
<feature type="domain" description="Cytosol aminopeptidase" evidence="6">
    <location>
        <begin position="319"/>
        <end position="326"/>
    </location>
</feature>
<keyword evidence="3" id="KW-0645">Protease</keyword>
<keyword evidence="4" id="KW-0378">Hydrolase</keyword>
<evidence type="ECO:0000313" key="7">
    <source>
        <dbReference type="EMBL" id="MBJ3776543.1"/>
    </source>
</evidence>
<comment type="similarity">
    <text evidence="1">Belongs to the peptidase M17 family.</text>
</comment>
<dbReference type="GO" id="GO:0070006">
    <property type="term" value="F:metalloaminopeptidase activity"/>
    <property type="evidence" value="ECO:0007669"/>
    <property type="project" value="InterPro"/>
</dbReference>
<keyword evidence="5" id="KW-0464">Manganese</keyword>
<dbReference type="GO" id="GO:0030145">
    <property type="term" value="F:manganese ion binding"/>
    <property type="evidence" value="ECO:0007669"/>
    <property type="project" value="InterPro"/>
</dbReference>
<evidence type="ECO:0000313" key="8">
    <source>
        <dbReference type="Proteomes" id="UP000609531"/>
    </source>
</evidence>
<proteinExistence type="inferred from homology"/>
<evidence type="ECO:0000256" key="3">
    <source>
        <dbReference type="ARBA" id="ARBA00022670"/>
    </source>
</evidence>
<comment type="caution">
    <text evidence="7">The sequence shown here is derived from an EMBL/GenBank/DDBJ whole genome shotgun (WGS) entry which is preliminary data.</text>
</comment>
<dbReference type="AlphaFoldDB" id="A0A934IQ38"/>
<dbReference type="Gene3D" id="3.40.630.10">
    <property type="entry name" value="Zn peptidases"/>
    <property type="match status" value="1"/>
</dbReference>
<organism evidence="7 8">
    <name type="scientific">Acuticoccus mangrovi</name>
    <dbReference type="NCBI Taxonomy" id="2796142"/>
    <lineage>
        <taxon>Bacteria</taxon>
        <taxon>Pseudomonadati</taxon>
        <taxon>Pseudomonadota</taxon>
        <taxon>Alphaproteobacteria</taxon>
        <taxon>Hyphomicrobiales</taxon>
        <taxon>Amorphaceae</taxon>
        <taxon>Acuticoccus</taxon>
    </lineage>
</organism>
<dbReference type="CDD" id="cd00433">
    <property type="entry name" value="Peptidase_M17"/>
    <property type="match status" value="1"/>
</dbReference>
<sequence length="472" mass="50273">MPRRVAPRLPHRKQSGVEVVIVGRHEVDRSAPVHAVPKHEAARFIGRLSSEHATFARLNGFEGASGQLLALPDAAGRIAMVLLGVGDDDDPFATAALTRFPDGAFALGEGWSEPTLGALGFLLGLYRFDNYAPGKAKTLRLVAPDGVDVVDVRRIADAVYLTRDLINTPANDLGPAELADAAQALARKHGAKVDITDGEALENGFPMIAAVGAASARPPLLIDMTWGNADAPKLTLVGKGVVFDTGGLNIKPDRAMLLMKKDMGGAAQALGLAQMIMDCGLPVRLRVLIGAAENAIGGAAFRPGDVLRSRKGLSVEIGNTDAEGRLVLADALALADQESPELLIDFSTLTGAARVALGPDLPGLFTRDDGVAEEIALAGEDVADPMWRLPLWPRYEKWLKSSIADINHISSQPFAGATTAALFLHRFVENAGAYVHFDLFAWNAEERPGRPKGGEAQTIRALYQWLGQRYGR</sequence>
<protein>
    <submittedName>
        <fullName evidence="7">Leucyl aminopeptidase family protein</fullName>
    </submittedName>
</protein>
<dbReference type="InterPro" id="IPR048816">
    <property type="entry name" value="Peptidase_M17_N_1"/>
</dbReference>
<dbReference type="InterPro" id="IPR000819">
    <property type="entry name" value="Peptidase_M17_C"/>
</dbReference>
<dbReference type="Proteomes" id="UP000609531">
    <property type="component" value="Unassembled WGS sequence"/>
</dbReference>
<dbReference type="InterPro" id="IPR043472">
    <property type="entry name" value="Macro_dom-like"/>
</dbReference>
<dbReference type="GO" id="GO:0005737">
    <property type="term" value="C:cytoplasm"/>
    <property type="evidence" value="ECO:0007669"/>
    <property type="project" value="InterPro"/>
</dbReference>
<name>A0A934IQ38_9HYPH</name>
<accession>A0A934IQ38</accession>
<dbReference type="GO" id="GO:0006508">
    <property type="term" value="P:proteolysis"/>
    <property type="evidence" value="ECO:0007669"/>
    <property type="project" value="UniProtKB-KW"/>
</dbReference>
<evidence type="ECO:0000256" key="2">
    <source>
        <dbReference type="ARBA" id="ARBA00022438"/>
    </source>
</evidence>
<reference evidence="7" key="1">
    <citation type="submission" date="2020-12" db="EMBL/GenBank/DDBJ databases">
        <title>Bacterial taxonomy.</title>
        <authorList>
            <person name="Pan X."/>
        </authorList>
    </citation>
    <scope>NUCLEOTIDE SEQUENCE</scope>
    <source>
        <strain evidence="7">B2012</strain>
    </source>
</reference>
<dbReference type="PANTHER" id="PTHR11963:SF20">
    <property type="entry name" value="PEPTIDASE B"/>
    <property type="match status" value="1"/>
</dbReference>
<dbReference type="PROSITE" id="PS00631">
    <property type="entry name" value="CYTOSOL_AP"/>
    <property type="match status" value="1"/>
</dbReference>